<evidence type="ECO:0000313" key="2">
    <source>
        <dbReference type="EMBL" id="VDO95028.1"/>
    </source>
</evidence>
<name>A0A183FX83_HELPZ</name>
<dbReference type="OrthoDB" id="5835380at2759"/>
<evidence type="ECO:0000313" key="4">
    <source>
        <dbReference type="WBParaSite" id="HPBE_0001313501-mRNA-1"/>
    </source>
</evidence>
<dbReference type="Proteomes" id="UP000050761">
    <property type="component" value="Unassembled WGS sequence"/>
</dbReference>
<gene>
    <name evidence="2" type="ORF">HPBE_LOCUS13136</name>
</gene>
<proteinExistence type="predicted"/>
<organism evidence="3 4">
    <name type="scientific">Heligmosomoides polygyrus</name>
    <name type="common">Parasitic roundworm</name>
    <dbReference type="NCBI Taxonomy" id="6339"/>
    <lineage>
        <taxon>Eukaryota</taxon>
        <taxon>Metazoa</taxon>
        <taxon>Ecdysozoa</taxon>
        <taxon>Nematoda</taxon>
        <taxon>Chromadorea</taxon>
        <taxon>Rhabditida</taxon>
        <taxon>Rhabditina</taxon>
        <taxon>Rhabditomorpha</taxon>
        <taxon>Strongyloidea</taxon>
        <taxon>Heligmosomidae</taxon>
        <taxon>Heligmosomoides</taxon>
    </lineage>
</organism>
<reference evidence="4" key="2">
    <citation type="submission" date="2019-09" db="UniProtKB">
        <authorList>
            <consortium name="WormBaseParasite"/>
        </authorList>
    </citation>
    <scope>IDENTIFICATION</scope>
</reference>
<sequence>MLPDSPSPRAALALSDLQPQTGASTFAVGTGSGNW</sequence>
<dbReference type="WBParaSite" id="HPBE_0001313501-mRNA-1">
    <property type="protein sequence ID" value="HPBE_0001313501-mRNA-1"/>
    <property type="gene ID" value="HPBE_0001313501"/>
</dbReference>
<accession>A0A183FX83</accession>
<dbReference type="AlphaFoldDB" id="A0A183FX83"/>
<reference evidence="2 3" key="1">
    <citation type="submission" date="2018-11" db="EMBL/GenBank/DDBJ databases">
        <authorList>
            <consortium name="Pathogen Informatics"/>
        </authorList>
    </citation>
    <scope>NUCLEOTIDE SEQUENCE [LARGE SCALE GENOMIC DNA]</scope>
</reference>
<keyword evidence="3" id="KW-1185">Reference proteome</keyword>
<evidence type="ECO:0000256" key="1">
    <source>
        <dbReference type="SAM" id="MobiDB-lite"/>
    </source>
</evidence>
<dbReference type="EMBL" id="UZAH01027792">
    <property type="protein sequence ID" value="VDO95028.1"/>
    <property type="molecule type" value="Genomic_DNA"/>
</dbReference>
<evidence type="ECO:0000313" key="3">
    <source>
        <dbReference type="Proteomes" id="UP000050761"/>
    </source>
</evidence>
<feature type="region of interest" description="Disordered" evidence="1">
    <location>
        <begin position="1"/>
        <end position="35"/>
    </location>
</feature>
<accession>A0A3P8D3J0</accession>
<protein>
    <submittedName>
        <fullName evidence="2 4">Uncharacterized protein</fullName>
    </submittedName>
</protein>